<sequence>MVSFGPGFRRRRLCDPSPSLLSVLILSVPCAIAFSRDISPLVGRGYSRSTGTFYQTCMSFNKNKFGKRTFDYSMDFFSGSDISGNMSGVTKFPSYSWIVENIGSGPSNANSAETTFQHSAVTILSIDKYYGGVQRDTEGMISPGATNLLDASQTAEFFANCGPGFVRSVRRRSEVVSLFMYKTGSAEESTNFENAIRAGVARQGDGTSQFLNTLVIKIKALGVRFFQRTESQRTENLIAHDINSYMKVMDSASSAILHTKSASSGVVISFEVIPWAHNMHFYGLASLDLELNMESGQANIPKAMRKMNLLANSEFLAGLEYSISSWMNDLATLNSCVGELRSMLGFHGETLLVRRPDYTVPIIGAYTVRMLYETLMGAQDLDNGNISYLYTRQMSDLRQYTNNYYSQCVGVFEGDDYGLLGGKIQTTFWIDIQECNTPEKCNYPLSYFDAITGHCDTRTRPEDLIVRELVQTYCSPILQGVPI</sequence>
<name>A0A7S1B8G7_9STRA</name>
<reference evidence="1" key="1">
    <citation type="submission" date="2021-01" db="EMBL/GenBank/DDBJ databases">
        <authorList>
            <person name="Corre E."/>
            <person name="Pelletier E."/>
            <person name="Niang G."/>
            <person name="Scheremetjew M."/>
            <person name="Finn R."/>
            <person name="Kale V."/>
            <person name="Holt S."/>
            <person name="Cochrane G."/>
            <person name="Meng A."/>
            <person name="Brown T."/>
            <person name="Cohen L."/>
        </authorList>
    </citation>
    <scope>NUCLEOTIDE SEQUENCE</scope>
    <source>
        <strain evidence="1">308</strain>
    </source>
</reference>
<accession>A0A7S1B8G7</accession>
<dbReference type="EMBL" id="HBFR01006679">
    <property type="protein sequence ID" value="CAD8877617.1"/>
    <property type="molecule type" value="Transcribed_RNA"/>
</dbReference>
<evidence type="ECO:0000313" key="1">
    <source>
        <dbReference type="EMBL" id="CAD8877617.1"/>
    </source>
</evidence>
<gene>
    <name evidence="1" type="ORF">CHYS00102_LOCUS4801</name>
</gene>
<proteinExistence type="predicted"/>
<protein>
    <recommendedName>
        <fullName evidence="2">MACPF domain-containing protein</fullName>
    </recommendedName>
</protein>
<organism evidence="1">
    <name type="scientific">Corethron hystrix</name>
    <dbReference type="NCBI Taxonomy" id="216773"/>
    <lineage>
        <taxon>Eukaryota</taxon>
        <taxon>Sar</taxon>
        <taxon>Stramenopiles</taxon>
        <taxon>Ochrophyta</taxon>
        <taxon>Bacillariophyta</taxon>
        <taxon>Coscinodiscophyceae</taxon>
        <taxon>Corethrophycidae</taxon>
        <taxon>Corethrales</taxon>
        <taxon>Corethraceae</taxon>
        <taxon>Corethron</taxon>
    </lineage>
</organism>
<evidence type="ECO:0008006" key="2">
    <source>
        <dbReference type="Google" id="ProtNLM"/>
    </source>
</evidence>
<dbReference type="AlphaFoldDB" id="A0A7S1B8G7"/>